<protein>
    <submittedName>
        <fullName evidence="4">N-acetylmuramoyl-L-alanine amidase</fullName>
    </submittedName>
</protein>
<dbReference type="Pfam" id="PF01520">
    <property type="entry name" value="Amidase_3"/>
    <property type="match status" value="1"/>
</dbReference>
<accession>A0A6N7S742</accession>
<keyword evidence="2" id="KW-0812">Transmembrane</keyword>
<dbReference type="EMBL" id="WKPJ01000014">
    <property type="protein sequence ID" value="MSA89704.1"/>
    <property type="molecule type" value="Genomic_DNA"/>
</dbReference>
<dbReference type="PANTHER" id="PTHR30404">
    <property type="entry name" value="N-ACETYLMURAMOYL-L-ALANINE AMIDASE"/>
    <property type="match status" value="1"/>
</dbReference>
<keyword evidence="7" id="KW-1185">Reference proteome</keyword>
<proteinExistence type="predicted"/>
<name>A0A6N7S742_9FIRM</name>
<dbReference type="GO" id="GO:0030288">
    <property type="term" value="C:outer membrane-bounded periplasmic space"/>
    <property type="evidence" value="ECO:0007669"/>
    <property type="project" value="TreeGrafter"/>
</dbReference>
<evidence type="ECO:0000313" key="4">
    <source>
        <dbReference type="EMBL" id="MSA89704.1"/>
    </source>
</evidence>
<dbReference type="EMBL" id="WKPI01000016">
    <property type="protein sequence ID" value="MSC33459.1"/>
    <property type="molecule type" value="Genomic_DNA"/>
</dbReference>
<dbReference type="InterPro" id="IPR050695">
    <property type="entry name" value="N-acetylmuramoyl_amidase_3"/>
</dbReference>
<dbReference type="CDD" id="cd02696">
    <property type="entry name" value="MurNAc-LAA"/>
    <property type="match status" value="1"/>
</dbReference>
<organism evidence="4 6">
    <name type="scientific">Holdemania massiliensis</name>
    <dbReference type="NCBI Taxonomy" id="1468449"/>
    <lineage>
        <taxon>Bacteria</taxon>
        <taxon>Bacillati</taxon>
        <taxon>Bacillota</taxon>
        <taxon>Erysipelotrichia</taxon>
        <taxon>Erysipelotrichales</taxon>
        <taxon>Erysipelotrichaceae</taxon>
        <taxon>Holdemania</taxon>
    </lineage>
</organism>
<dbReference type="InterPro" id="IPR002508">
    <property type="entry name" value="MurNAc-LAA_cat"/>
</dbReference>
<evidence type="ECO:0000313" key="7">
    <source>
        <dbReference type="Proteomes" id="UP000480929"/>
    </source>
</evidence>
<keyword evidence="2" id="KW-0472">Membrane</keyword>
<dbReference type="GO" id="GO:0009253">
    <property type="term" value="P:peptidoglycan catabolic process"/>
    <property type="evidence" value="ECO:0007669"/>
    <property type="project" value="InterPro"/>
</dbReference>
<sequence length="258" mass="28590">MSDHKLDFDAVNASLCSGIAPLLFSYNKTMKRLKRKCWATGSLIVLLIAALVMRAFGRAITVMSDTRLNGMTIVIDAGHGGKDPGARSQAIDEDEINLKTAKKLQRLLEGAGAEVIMIREEDVDLAPADAKNVKREDLKKRVEIMNQPQVTLFISIHCNISLDKRVHGAEVYYQQGNENSHQLAAAVLERLRPVTQSKFQPKTGNIYILKQTTTLGILAEIGFLSNSQDLAALQKDEHLDEIAYAIFQGIDDFVKILE</sequence>
<feature type="transmembrane region" description="Helical" evidence="2">
    <location>
        <begin position="38"/>
        <end position="57"/>
    </location>
</feature>
<dbReference type="Proteomes" id="UP000480929">
    <property type="component" value="Unassembled WGS sequence"/>
</dbReference>
<reference evidence="6 7" key="1">
    <citation type="journal article" date="2019" name="Nat. Med.">
        <title>A library of human gut bacterial isolates paired with longitudinal multiomics data enables mechanistic microbiome research.</title>
        <authorList>
            <person name="Poyet M."/>
            <person name="Groussin M."/>
            <person name="Gibbons S.M."/>
            <person name="Avila-Pacheco J."/>
            <person name="Jiang X."/>
            <person name="Kearney S.M."/>
            <person name="Perrotta A.R."/>
            <person name="Berdy B."/>
            <person name="Zhao S."/>
            <person name="Lieberman T.D."/>
            <person name="Swanson P.K."/>
            <person name="Smith M."/>
            <person name="Roesemann S."/>
            <person name="Alexander J.E."/>
            <person name="Rich S.A."/>
            <person name="Livny J."/>
            <person name="Vlamakis H."/>
            <person name="Clish C."/>
            <person name="Bullock K."/>
            <person name="Deik A."/>
            <person name="Scott J."/>
            <person name="Pierce K.A."/>
            <person name="Xavier R.J."/>
            <person name="Alm E.J."/>
        </authorList>
    </citation>
    <scope>NUCLEOTIDE SEQUENCE [LARGE SCALE GENOMIC DNA]</scope>
    <source>
        <strain evidence="4 6">BIOML-A4</strain>
        <strain evidence="5 7">BIOML-A5</strain>
    </source>
</reference>
<keyword evidence="1" id="KW-0378">Hydrolase</keyword>
<dbReference type="GO" id="GO:0008745">
    <property type="term" value="F:N-acetylmuramoyl-L-alanine amidase activity"/>
    <property type="evidence" value="ECO:0007669"/>
    <property type="project" value="InterPro"/>
</dbReference>
<dbReference type="PANTHER" id="PTHR30404:SF0">
    <property type="entry name" value="N-ACETYLMURAMOYL-L-ALANINE AMIDASE AMIC"/>
    <property type="match status" value="1"/>
</dbReference>
<evidence type="ECO:0000313" key="5">
    <source>
        <dbReference type="EMBL" id="MSC33459.1"/>
    </source>
</evidence>
<comment type="caution">
    <text evidence="4">The sequence shown here is derived from an EMBL/GenBank/DDBJ whole genome shotgun (WGS) entry which is preliminary data.</text>
</comment>
<feature type="transmembrane region" description="Helical" evidence="2">
    <location>
        <begin position="6"/>
        <end position="26"/>
    </location>
</feature>
<gene>
    <name evidence="5" type="ORF">GKD88_10030</name>
    <name evidence="4" type="ORF">GKE08_10230</name>
</gene>
<dbReference type="SUPFAM" id="SSF53187">
    <property type="entry name" value="Zn-dependent exopeptidases"/>
    <property type="match status" value="1"/>
</dbReference>
<evidence type="ECO:0000259" key="3">
    <source>
        <dbReference type="SMART" id="SM00646"/>
    </source>
</evidence>
<keyword evidence="2" id="KW-1133">Transmembrane helix</keyword>
<dbReference type="SMART" id="SM00646">
    <property type="entry name" value="Ami_3"/>
    <property type="match status" value="1"/>
</dbReference>
<dbReference type="AlphaFoldDB" id="A0A6N7S742"/>
<dbReference type="Gene3D" id="3.40.630.40">
    <property type="entry name" value="Zn-dependent exopeptidases"/>
    <property type="match status" value="1"/>
</dbReference>
<dbReference type="Proteomes" id="UP000433575">
    <property type="component" value="Unassembled WGS sequence"/>
</dbReference>
<evidence type="ECO:0000256" key="1">
    <source>
        <dbReference type="ARBA" id="ARBA00022801"/>
    </source>
</evidence>
<evidence type="ECO:0000256" key="2">
    <source>
        <dbReference type="SAM" id="Phobius"/>
    </source>
</evidence>
<evidence type="ECO:0000313" key="6">
    <source>
        <dbReference type="Proteomes" id="UP000433575"/>
    </source>
</evidence>
<feature type="domain" description="MurNAc-LAA" evidence="3">
    <location>
        <begin position="142"/>
        <end position="251"/>
    </location>
</feature>